<comment type="caution">
    <text evidence="2">The sequence shown here is derived from an EMBL/GenBank/DDBJ whole genome shotgun (WGS) entry which is preliminary data.</text>
</comment>
<keyword evidence="3" id="KW-1185">Reference proteome</keyword>
<dbReference type="OrthoDB" id="834588at2"/>
<dbReference type="AlphaFoldDB" id="A0A316EE31"/>
<feature type="signal peptide" evidence="1">
    <location>
        <begin position="1"/>
        <end position="19"/>
    </location>
</feature>
<name>A0A316EE31_9BACT</name>
<accession>A0A316EE31</accession>
<keyword evidence="1" id="KW-0732">Signal</keyword>
<dbReference type="RefSeq" id="WP_109740891.1">
    <property type="nucleotide sequence ID" value="NZ_QGGO01000001.1"/>
</dbReference>
<sequence>MKKIISIIVFFLIQNCAFAQSEKVKVDIALTVNEMRKMKNLQISPISNWDRKPFASWGHFCNLRDNATNKQLLKLLNDTSAVVKGYSFLILCQRKNRNIYKIVEQHLTDNQEISWLNTDYGRIQRIGDFFINEAIYRKLISEKQKEKLQQKILSNTDILLYYNNIVFNEVEKNEQNYLKIRRFATEKNSYSAVVALSKYQKQEDKILIEKLLANEESEDFGFRCVIYFPDSTFIPYLNALYEKVIDKNRKAGFGPHKLRIAYKAVASYKNQFSVNYFNNILQNCPSERYAQQCKFIWFGIRIFPCPIFKELDSKVEDIAKKETLPLENEHALKVD</sequence>
<dbReference type="Proteomes" id="UP000245489">
    <property type="component" value="Unassembled WGS sequence"/>
</dbReference>
<protein>
    <submittedName>
        <fullName evidence="2">Uncharacterized protein</fullName>
    </submittedName>
</protein>
<proteinExistence type="predicted"/>
<evidence type="ECO:0000256" key="1">
    <source>
        <dbReference type="SAM" id="SignalP"/>
    </source>
</evidence>
<feature type="chain" id="PRO_5016425459" evidence="1">
    <location>
        <begin position="20"/>
        <end position="335"/>
    </location>
</feature>
<organism evidence="2 3">
    <name type="scientific">Arcicella aurantiaca</name>
    <dbReference type="NCBI Taxonomy" id="591202"/>
    <lineage>
        <taxon>Bacteria</taxon>
        <taxon>Pseudomonadati</taxon>
        <taxon>Bacteroidota</taxon>
        <taxon>Cytophagia</taxon>
        <taxon>Cytophagales</taxon>
        <taxon>Flectobacillaceae</taxon>
        <taxon>Arcicella</taxon>
    </lineage>
</organism>
<gene>
    <name evidence="2" type="ORF">LV89_00096</name>
</gene>
<evidence type="ECO:0000313" key="2">
    <source>
        <dbReference type="EMBL" id="PWK29256.1"/>
    </source>
</evidence>
<evidence type="ECO:0000313" key="3">
    <source>
        <dbReference type="Proteomes" id="UP000245489"/>
    </source>
</evidence>
<reference evidence="2 3" key="1">
    <citation type="submission" date="2018-05" db="EMBL/GenBank/DDBJ databases">
        <title>Genomic Encyclopedia of Archaeal and Bacterial Type Strains, Phase II (KMG-II): from individual species to whole genera.</title>
        <authorList>
            <person name="Goeker M."/>
        </authorList>
    </citation>
    <scope>NUCLEOTIDE SEQUENCE [LARGE SCALE GENOMIC DNA]</scope>
    <source>
        <strain evidence="2 3">DSM 22214</strain>
    </source>
</reference>
<dbReference type="EMBL" id="QGGO01000001">
    <property type="protein sequence ID" value="PWK29256.1"/>
    <property type="molecule type" value="Genomic_DNA"/>
</dbReference>